<keyword evidence="2" id="KW-1185">Reference proteome</keyword>
<evidence type="ECO:0000313" key="1">
    <source>
        <dbReference type="EMBL" id="SDF03100.1"/>
    </source>
</evidence>
<sequence length="72" mass="8563">MAFCPTCPEQEIVDPPQTFYENYYHPQVVNVIHPIEIIKQHHCVPVPNHIYKYCVKDVMCHVSSVKKRKKRK</sequence>
<dbReference type="EMBL" id="FNBG01000005">
    <property type="protein sequence ID" value="SDF03100.1"/>
    <property type="molecule type" value="Genomic_DNA"/>
</dbReference>
<dbReference type="OrthoDB" id="2679273at2"/>
<name>A0A1G7HRM7_9BACL</name>
<protein>
    <recommendedName>
        <fullName evidence="3">Spore coat protein D</fullName>
    </recommendedName>
</protein>
<evidence type="ECO:0000313" key="2">
    <source>
        <dbReference type="Proteomes" id="UP000198972"/>
    </source>
</evidence>
<gene>
    <name evidence="1" type="ORF">SAMN04488542_10510</name>
</gene>
<reference evidence="1 2" key="1">
    <citation type="submission" date="2016-10" db="EMBL/GenBank/DDBJ databases">
        <authorList>
            <person name="de Groot N.N."/>
        </authorList>
    </citation>
    <scope>NUCLEOTIDE SEQUENCE [LARGE SCALE GENOMIC DNA]</scope>
    <source>
        <strain evidence="1 2">DSM 28129</strain>
    </source>
</reference>
<dbReference type="Proteomes" id="UP000198972">
    <property type="component" value="Unassembled WGS sequence"/>
</dbReference>
<accession>A0A1G7HRM7</accession>
<evidence type="ECO:0008006" key="3">
    <source>
        <dbReference type="Google" id="ProtNLM"/>
    </source>
</evidence>
<organism evidence="1 2">
    <name type="scientific">Fontibacillus panacisegetis</name>
    <dbReference type="NCBI Taxonomy" id="670482"/>
    <lineage>
        <taxon>Bacteria</taxon>
        <taxon>Bacillati</taxon>
        <taxon>Bacillota</taxon>
        <taxon>Bacilli</taxon>
        <taxon>Bacillales</taxon>
        <taxon>Paenibacillaceae</taxon>
        <taxon>Fontibacillus</taxon>
    </lineage>
</organism>
<proteinExistence type="predicted"/>
<dbReference type="AlphaFoldDB" id="A0A1G7HRM7"/>